<accession>A0A3N1XT59</accession>
<evidence type="ECO:0000256" key="1">
    <source>
        <dbReference type="SAM" id="MobiDB-lite"/>
    </source>
</evidence>
<evidence type="ECO:0000313" key="2">
    <source>
        <dbReference type="EMBL" id="ROR29836.1"/>
    </source>
</evidence>
<protein>
    <submittedName>
        <fullName evidence="2">Uncharacterized protein</fullName>
    </submittedName>
</protein>
<dbReference type="AlphaFoldDB" id="A0A3N1XT59"/>
<dbReference type="PANTHER" id="PTHR30510">
    <property type="entry name" value="UPF0229 PROTEIN YEAH"/>
    <property type="match status" value="1"/>
</dbReference>
<dbReference type="EMBL" id="RJVI01000003">
    <property type="protein sequence ID" value="ROR29836.1"/>
    <property type="molecule type" value="Genomic_DNA"/>
</dbReference>
<dbReference type="InterPro" id="IPR014230">
    <property type="entry name" value="Spore_YhbH"/>
</dbReference>
<dbReference type="CDD" id="cd00198">
    <property type="entry name" value="vWFA"/>
    <property type="match status" value="1"/>
</dbReference>
<gene>
    <name evidence="2" type="ORF">EDC57_2514</name>
</gene>
<dbReference type="Pfam" id="PF04285">
    <property type="entry name" value="DUF444"/>
    <property type="match status" value="2"/>
</dbReference>
<evidence type="ECO:0000313" key="3">
    <source>
        <dbReference type="Proteomes" id="UP000276634"/>
    </source>
</evidence>
<name>A0A3N1XT59_9GAMM</name>
<dbReference type="OrthoDB" id="9788289at2"/>
<keyword evidence="3" id="KW-1185">Reference proteome</keyword>
<dbReference type="PANTHER" id="PTHR30510:SF2">
    <property type="entry name" value="UPF0229 PROTEIN YEAH"/>
    <property type="match status" value="1"/>
</dbReference>
<dbReference type="Proteomes" id="UP000276634">
    <property type="component" value="Unassembled WGS sequence"/>
</dbReference>
<dbReference type="RefSeq" id="WP_123402218.1">
    <property type="nucleotide sequence ID" value="NZ_RJVI01000003.1"/>
</dbReference>
<sequence>METIFRPYSESDSLRSDRSAGDRQRHRRKVLEAIRHNIADLIAEEAIIGKSADRIVKVPIRSIREYRFVYGENAPGVAMGDGDTREGQVVGRAGQGEEGPGLAGDQPGVDYYETDVTLDELIELMFEDLELPDLERKMLRQVPSERASRRRGYRPVGVQVHLDKRRTAISRIKRRVAAGHHHRIGKRFPFHKDDLRYRHRVPDEKPSSNAVVICIMDTSGSMDTMKKYLARSFFFLLHRFVSSRYQHVELVFIAHHARAREVTEEEFFHKGESGGTMISSGYRKALEVIESRYHPAHWNIYAFHCSDGDNFASDNAEALKAARELCEVCNLFGYGEIKPYTLHYESSMLEHFSRLEAENFHAVLIKRKEDVWPSFKALLARERRPAAGA</sequence>
<organism evidence="2 3">
    <name type="scientific">Inmirania thermothiophila</name>
    <dbReference type="NCBI Taxonomy" id="1750597"/>
    <lineage>
        <taxon>Bacteria</taxon>
        <taxon>Pseudomonadati</taxon>
        <taxon>Pseudomonadota</taxon>
        <taxon>Gammaproteobacteria</taxon>
        <taxon>Chromatiales</taxon>
        <taxon>Ectothiorhodospiraceae</taxon>
        <taxon>Inmirania</taxon>
    </lineage>
</organism>
<dbReference type="InterPro" id="IPR006698">
    <property type="entry name" value="UPF0229"/>
</dbReference>
<comment type="caution">
    <text evidence="2">The sequence shown here is derived from an EMBL/GenBank/DDBJ whole genome shotgun (WGS) entry which is preliminary data.</text>
</comment>
<reference evidence="2 3" key="1">
    <citation type="submission" date="2018-11" db="EMBL/GenBank/DDBJ databases">
        <title>Genomic Encyclopedia of Type Strains, Phase IV (KMG-IV): sequencing the most valuable type-strain genomes for metagenomic binning, comparative biology and taxonomic classification.</title>
        <authorList>
            <person name="Goeker M."/>
        </authorList>
    </citation>
    <scope>NUCLEOTIDE SEQUENCE [LARGE SCALE GENOMIC DNA]</scope>
    <source>
        <strain evidence="2 3">DSM 100275</strain>
    </source>
</reference>
<dbReference type="SUPFAM" id="SSF53300">
    <property type="entry name" value="vWA-like"/>
    <property type="match status" value="1"/>
</dbReference>
<dbReference type="NCBIfam" id="TIGR02877">
    <property type="entry name" value="spore_yhbH"/>
    <property type="match status" value="1"/>
</dbReference>
<dbReference type="InterPro" id="IPR036465">
    <property type="entry name" value="vWFA_dom_sf"/>
</dbReference>
<feature type="compositionally biased region" description="Basic and acidic residues" evidence="1">
    <location>
        <begin position="12"/>
        <end position="23"/>
    </location>
</feature>
<proteinExistence type="predicted"/>
<feature type="region of interest" description="Disordered" evidence="1">
    <location>
        <begin position="1"/>
        <end position="26"/>
    </location>
</feature>